<keyword evidence="1" id="KW-0456">Lyase</keyword>
<dbReference type="FunFam" id="3.20.20.60:FF:000009">
    <property type="entry name" value="2-methylisocitrate lyase"/>
    <property type="match status" value="1"/>
</dbReference>
<accession>A0A1J5QTZ9</accession>
<dbReference type="EC" id="4.1.3.32" evidence="1"/>
<name>A0A1J5QTZ9_9ZZZZ</name>
<dbReference type="SUPFAM" id="SSF51621">
    <property type="entry name" value="Phosphoenolpyruvate/pyruvate domain"/>
    <property type="match status" value="1"/>
</dbReference>
<protein>
    <submittedName>
        <fullName evidence="1">2,3-dimethylmalate lyase</fullName>
        <ecNumber evidence="1">4.1.3.32</ecNumber>
    </submittedName>
</protein>
<dbReference type="GO" id="GO:0047529">
    <property type="term" value="F:2,3-dimethylmalate lyase activity"/>
    <property type="evidence" value="ECO:0007669"/>
    <property type="project" value="UniProtKB-EC"/>
</dbReference>
<dbReference type="InterPro" id="IPR015813">
    <property type="entry name" value="Pyrv/PenolPyrv_kinase-like_dom"/>
</dbReference>
<proteinExistence type="predicted"/>
<dbReference type="AlphaFoldDB" id="A0A1J5QTZ9"/>
<reference evidence="1" key="1">
    <citation type="submission" date="2016-10" db="EMBL/GenBank/DDBJ databases">
        <title>Sequence of Gallionella enrichment culture.</title>
        <authorList>
            <person name="Poehlein A."/>
            <person name="Muehling M."/>
            <person name="Daniel R."/>
        </authorList>
    </citation>
    <scope>NUCLEOTIDE SEQUENCE</scope>
</reference>
<dbReference type="CDD" id="cd00377">
    <property type="entry name" value="ICL_PEPM"/>
    <property type="match status" value="1"/>
</dbReference>
<dbReference type="PANTHER" id="PTHR42905">
    <property type="entry name" value="PHOSPHOENOLPYRUVATE CARBOXYLASE"/>
    <property type="match status" value="1"/>
</dbReference>
<dbReference type="InterPro" id="IPR040442">
    <property type="entry name" value="Pyrv_kinase-like_dom_sf"/>
</dbReference>
<evidence type="ECO:0000313" key="1">
    <source>
        <dbReference type="EMBL" id="OIQ86928.1"/>
    </source>
</evidence>
<organism evidence="1">
    <name type="scientific">mine drainage metagenome</name>
    <dbReference type="NCBI Taxonomy" id="410659"/>
    <lineage>
        <taxon>unclassified sequences</taxon>
        <taxon>metagenomes</taxon>
        <taxon>ecological metagenomes</taxon>
    </lineage>
</organism>
<dbReference type="InterPro" id="IPR018523">
    <property type="entry name" value="Isocitrate_lyase_ph_CS"/>
</dbReference>
<sequence>MKKTTQLKHLLRAEKLLIAPGAYDALSAKIIAQGGFDAVYMTGYGASASVLGAPDVGLLTMSEMLKRASDIAEAVNIPVLADGDTGFGNAINVKRTIREYEKAGVCGIQLEDQVSPKRCGHMLGREVIAMEDMVQKIKAAVDARQDDDFVIVARTDARTSHGLEEALRRGQAYEQAGADVIFIESPENVDELRRIHEAFPNTPTLANMIEGGRTPLLPVDELERLGFGIAIFPLGPLYAAAKAVESYLKELRTAKSTANKVQDMITFAEFNALIGLAEYSQLEDLYKTKRRIPTPG</sequence>
<dbReference type="InterPro" id="IPR039556">
    <property type="entry name" value="ICL/PEPM"/>
</dbReference>
<gene>
    <name evidence="1" type="ORF">GALL_312240</name>
</gene>
<dbReference type="PANTHER" id="PTHR42905:SF5">
    <property type="entry name" value="CARBOXYVINYL-CARBOXYPHOSPHONATE PHOSPHORYLMUTASE, CHLOROPLASTIC"/>
    <property type="match status" value="1"/>
</dbReference>
<dbReference type="PROSITE" id="PS00161">
    <property type="entry name" value="ISOCITRATE_LYASE"/>
    <property type="match status" value="1"/>
</dbReference>
<dbReference type="EMBL" id="MLJW01000451">
    <property type="protein sequence ID" value="OIQ86928.1"/>
    <property type="molecule type" value="Genomic_DNA"/>
</dbReference>
<comment type="caution">
    <text evidence="1">The sequence shown here is derived from an EMBL/GenBank/DDBJ whole genome shotgun (WGS) entry which is preliminary data.</text>
</comment>
<dbReference type="Pfam" id="PF13714">
    <property type="entry name" value="PEP_mutase"/>
    <property type="match status" value="1"/>
</dbReference>
<dbReference type="Gene3D" id="3.20.20.60">
    <property type="entry name" value="Phosphoenolpyruvate-binding domains"/>
    <property type="match status" value="1"/>
</dbReference>